<keyword evidence="9" id="KW-1185">Reference proteome</keyword>
<evidence type="ECO:0000256" key="1">
    <source>
        <dbReference type="ARBA" id="ARBA00022448"/>
    </source>
</evidence>
<dbReference type="InterPro" id="IPR036873">
    <property type="entry name" value="Rhodanese-like_dom_sf"/>
</dbReference>
<keyword evidence="4" id="KW-0676">Redox-active center</keyword>
<evidence type="ECO:0000259" key="7">
    <source>
        <dbReference type="PROSITE" id="PS51352"/>
    </source>
</evidence>
<dbReference type="SMART" id="SM00450">
    <property type="entry name" value="RHOD"/>
    <property type="match status" value="1"/>
</dbReference>
<dbReference type="InterPro" id="IPR036249">
    <property type="entry name" value="Thioredoxin-like_sf"/>
</dbReference>
<dbReference type="PROSITE" id="PS51352">
    <property type="entry name" value="THIOREDOXIN_2"/>
    <property type="match status" value="1"/>
</dbReference>
<dbReference type="SUPFAM" id="SSF52833">
    <property type="entry name" value="Thioredoxin-like"/>
    <property type="match status" value="1"/>
</dbReference>
<dbReference type="Pfam" id="PF00085">
    <property type="entry name" value="Thioredoxin"/>
    <property type="match status" value="1"/>
</dbReference>
<feature type="chain" id="PRO_5047221348" evidence="5">
    <location>
        <begin position="24"/>
        <end position="235"/>
    </location>
</feature>
<evidence type="ECO:0000256" key="2">
    <source>
        <dbReference type="ARBA" id="ARBA00022982"/>
    </source>
</evidence>
<feature type="domain" description="Rhodanese" evidence="6">
    <location>
        <begin position="40"/>
        <end position="130"/>
    </location>
</feature>
<feature type="signal peptide" evidence="5">
    <location>
        <begin position="1"/>
        <end position="23"/>
    </location>
</feature>
<name>A0ABU9E1B6_9FLAO</name>
<dbReference type="Proteomes" id="UP001491349">
    <property type="component" value="Unassembled WGS sequence"/>
</dbReference>
<dbReference type="Gene3D" id="3.40.30.10">
    <property type="entry name" value="Glutaredoxin"/>
    <property type="match status" value="1"/>
</dbReference>
<evidence type="ECO:0000259" key="6">
    <source>
        <dbReference type="PROSITE" id="PS50206"/>
    </source>
</evidence>
<proteinExistence type="predicted"/>
<keyword evidence="5" id="KW-0732">Signal</keyword>
<reference evidence="8 9" key="1">
    <citation type="submission" date="2024-04" db="EMBL/GenBank/DDBJ databases">
        <title>draft genome sequnece of Flavobacterium buctense JCM 30750.</title>
        <authorList>
            <person name="Kim D.-U."/>
        </authorList>
    </citation>
    <scope>NUCLEOTIDE SEQUENCE [LARGE SCALE GENOMIC DNA]</scope>
    <source>
        <strain evidence="8 9">JCM 30750</strain>
    </source>
</reference>
<keyword evidence="3" id="KW-1015">Disulfide bond</keyword>
<comment type="caution">
    <text evidence="8">The sequence shown here is derived from an EMBL/GenBank/DDBJ whole genome shotgun (WGS) entry which is preliminary data.</text>
</comment>
<protein>
    <submittedName>
        <fullName evidence="8">Thioredoxin domain-containing protein</fullName>
    </submittedName>
</protein>
<evidence type="ECO:0000256" key="4">
    <source>
        <dbReference type="ARBA" id="ARBA00023284"/>
    </source>
</evidence>
<accession>A0ABU9E1B6</accession>
<evidence type="ECO:0000313" key="8">
    <source>
        <dbReference type="EMBL" id="MEK8179692.1"/>
    </source>
</evidence>
<dbReference type="PROSITE" id="PS00194">
    <property type="entry name" value="THIOREDOXIN_1"/>
    <property type="match status" value="1"/>
</dbReference>
<evidence type="ECO:0000256" key="5">
    <source>
        <dbReference type="SAM" id="SignalP"/>
    </source>
</evidence>
<dbReference type="Pfam" id="PF00581">
    <property type="entry name" value="Rhodanese"/>
    <property type="match status" value="1"/>
</dbReference>
<dbReference type="InterPro" id="IPR013766">
    <property type="entry name" value="Thioredoxin_domain"/>
</dbReference>
<gene>
    <name evidence="8" type="ORF">WMW71_05010</name>
</gene>
<feature type="domain" description="Thioredoxin" evidence="7">
    <location>
        <begin position="122"/>
        <end position="235"/>
    </location>
</feature>
<dbReference type="InterPro" id="IPR001763">
    <property type="entry name" value="Rhodanese-like_dom"/>
</dbReference>
<dbReference type="SUPFAM" id="SSF52821">
    <property type="entry name" value="Rhodanese/Cell cycle control phosphatase"/>
    <property type="match status" value="1"/>
</dbReference>
<evidence type="ECO:0000313" key="9">
    <source>
        <dbReference type="Proteomes" id="UP001491349"/>
    </source>
</evidence>
<dbReference type="Gene3D" id="3.40.250.10">
    <property type="entry name" value="Rhodanese-like domain"/>
    <property type="match status" value="1"/>
</dbReference>
<dbReference type="PANTHER" id="PTHR45663:SF11">
    <property type="entry name" value="GEO12009P1"/>
    <property type="match status" value="1"/>
</dbReference>
<dbReference type="PROSITE" id="PS50206">
    <property type="entry name" value="RHODANESE_3"/>
    <property type="match status" value="1"/>
</dbReference>
<dbReference type="PROSITE" id="PS51257">
    <property type="entry name" value="PROKAR_LIPOPROTEIN"/>
    <property type="match status" value="1"/>
</dbReference>
<dbReference type="RefSeq" id="WP_187660173.1">
    <property type="nucleotide sequence ID" value="NZ_JACTAB010000003.1"/>
</dbReference>
<dbReference type="CDD" id="cd02947">
    <property type="entry name" value="TRX_family"/>
    <property type="match status" value="1"/>
</dbReference>
<organism evidence="8 9">
    <name type="scientific">Flavobacterium buctense</name>
    <dbReference type="NCBI Taxonomy" id="1648146"/>
    <lineage>
        <taxon>Bacteria</taxon>
        <taxon>Pseudomonadati</taxon>
        <taxon>Bacteroidota</taxon>
        <taxon>Flavobacteriia</taxon>
        <taxon>Flavobacteriales</taxon>
        <taxon>Flavobacteriaceae</taxon>
        <taxon>Flavobacterium</taxon>
    </lineage>
</organism>
<dbReference type="CDD" id="cd00158">
    <property type="entry name" value="RHOD"/>
    <property type="match status" value="1"/>
</dbReference>
<dbReference type="InterPro" id="IPR017937">
    <property type="entry name" value="Thioredoxin_CS"/>
</dbReference>
<keyword evidence="2" id="KW-0249">Electron transport</keyword>
<evidence type="ECO:0000256" key="3">
    <source>
        <dbReference type="ARBA" id="ARBA00023157"/>
    </source>
</evidence>
<sequence length="235" mass="26702">MKSKLFLLLLLSCLFLSCQGQTAKNIQTLDPKTYAEKLKTTEKPQLLDVRTPQEYEVEHLENANNVNINSADFATKVAQYDKNKPIFVYCKVGGRSAQAADKLAEMGFKEIYNLEGGIMKWSANNLPKTSQTTQNVKTGMTSEDYQKLITSDKKVLVNFTAVWCGPCQKMKPYVLKLQEELKDQIKIVRLDADENKALVDGMKIDGLPTIIVYDNGKEVWRNIGYITEEELRKHL</sequence>
<keyword evidence="1" id="KW-0813">Transport</keyword>
<dbReference type="PANTHER" id="PTHR45663">
    <property type="entry name" value="GEO12009P1"/>
    <property type="match status" value="1"/>
</dbReference>
<dbReference type="EMBL" id="JBBPCB010000002">
    <property type="protein sequence ID" value="MEK8179692.1"/>
    <property type="molecule type" value="Genomic_DNA"/>
</dbReference>